<dbReference type="Pfam" id="PF01764">
    <property type="entry name" value="Lipase_3"/>
    <property type="match status" value="1"/>
</dbReference>
<name>A0ABR4NIK2_9FUNG</name>
<accession>A0ABR4NIK2</accession>
<keyword evidence="2" id="KW-1133">Transmembrane helix</keyword>
<evidence type="ECO:0000313" key="4">
    <source>
        <dbReference type="EMBL" id="KAL2919291.1"/>
    </source>
</evidence>
<feature type="transmembrane region" description="Helical" evidence="2">
    <location>
        <begin position="459"/>
        <end position="481"/>
    </location>
</feature>
<feature type="compositionally biased region" description="Basic and acidic residues" evidence="1">
    <location>
        <begin position="75"/>
        <end position="84"/>
    </location>
</feature>
<comment type="caution">
    <text evidence="4">The sequence shown here is derived from an EMBL/GenBank/DDBJ whole genome shotgun (WGS) entry which is preliminary data.</text>
</comment>
<keyword evidence="5" id="KW-1185">Reference proteome</keyword>
<feature type="transmembrane region" description="Helical" evidence="2">
    <location>
        <begin position="291"/>
        <end position="312"/>
    </location>
</feature>
<evidence type="ECO:0000313" key="5">
    <source>
        <dbReference type="Proteomes" id="UP001527925"/>
    </source>
</evidence>
<keyword evidence="2" id="KW-0472">Membrane</keyword>
<feature type="transmembrane region" description="Helical" evidence="2">
    <location>
        <begin position="628"/>
        <end position="647"/>
    </location>
</feature>
<feature type="region of interest" description="Disordered" evidence="1">
    <location>
        <begin position="1"/>
        <end position="88"/>
    </location>
</feature>
<reference evidence="4 5" key="1">
    <citation type="submission" date="2023-09" db="EMBL/GenBank/DDBJ databases">
        <title>Pangenome analysis of Batrachochytrium dendrobatidis and related Chytrids.</title>
        <authorList>
            <person name="Yacoub M.N."/>
            <person name="Stajich J.E."/>
            <person name="James T.Y."/>
        </authorList>
    </citation>
    <scope>NUCLEOTIDE SEQUENCE [LARGE SCALE GENOMIC DNA]</scope>
    <source>
        <strain evidence="4 5">JEL0888</strain>
    </source>
</reference>
<feature type="transmembrane region" description="Helical" evidence="2">
    <location>
        <begin position="145"/>
        <end position="163"/>
    </location>
</feature>
<organism evidence="4 5">
    <name type="scientific">Polyrhizophydium stewartii</name>
    <dbReference type="NCBI Taxonomy" id="2732419"/>
    <lineage>
        <taxon>Eukaryota</taxon>
        <taxon>Fungi</taxon>
        <taxon>Fungi incertae sedis</taxon>
        <taxon>Chytridiomycota</taxon>
        <taxon>Chytridiomycota incertae sedis</taxon>
        <taxon>Chytridiomycetes</taxon>
        <taxon>Rhizophydiales</taxon>
        <taxon>Rhizophydiales incertae sedis</taxon>
        <taxon>Polyrhizophydium</taxon>
    </lineage>
</organism>
<protein>
    <recommendedName>
        <fullName evidence="3">Fungal lipase-type domain-containing protein</fullName>
    </recommendedName>
</protein>
<evidence type="ECO:0000256" key="1">
    <source>
        <dbReference type="SAM" id="MobiDB-lite"/>
    </source>
</evidence>
<dbReference type="EMBL" id="JADGIZ020000003">
    <property type="protein sequence ID" value="KAL2919291.1"/>
    <property type="molecule type" value="Genomic_DNA"/>
</dbReference>
<feature type="transmembrane region" description="Helical" evidence="2">
    <location>
        <begin position="501"/>
        <end position="520"/>
    </location>
</feature>
<dbReference type="Gene3D" id="3.40.50.1820">
    <property type="entry name" value="alpha/beta hydrolase"/>
    <property type="match status" value="1"/>
</dbReference>
<evidence type="ECO:0000256" key="2">
    <source>
        <dbReference type="SAM" id="Phobius"/>
    </source>
</evidence>
<evidence type="ECO:0000259" key="3">
    <source>
        <dbReference type="Pfam" id="PF01764"/>
    </source>
</evidence>
<feature type="domain" description="Fungal lipase-type" evidence="3">
    <location>
        <begin position="747"/>
        <end position="889"/>
    </location>
</feature>
<feature type="transmembrane region" description="Helical" evidence="2">
    <location>
        <begin position="415"/>
        <end position="435"/>
    </location>
</feature>
<gene>
    <name evidence="4" type="ORF">HK105_200934</name>
</gene>
<dbReference type="InterPro" id="IPR029058">
    <property type="entry name" value="AB_hydrolase_fold"/>
</dbReference>
<sequence>MTVDLQQSGLARKASGEALGDNQDAAGWATSGADKADEPGDDAPVLPTLAPRPRGAADHDDDDDDAHRFGPAVDRTGRPVRPEELDPVDIRGPSSARLHRFSVSLRVLQIFIILWLLSGLTLWLTAMFCVIINVAYVTFNSVIEIWSPLYGLGGIVSFIWLLARSFLRTYLRLIVLIWKLNAGAQAPGKEDVFFGTLYKTAGYIIRAKDSTISHVKESLASLFKFSKNPDATLPRTQHGAIAPEDDIHDGAANADYPDPKPAGAGYEEQKSPALDDIEDALARRSDSVGNLIYVMILAVIIGSPLIAISALYGYWIVISYLTMGISMAAACVIGLINLLRRFFRSYYVLSTLHKCPTSMKPREYLFASYIATLGMDDGLDLIRKIAGLGIAIGFWCVVSSIMFESFKQNIVFNAMGLLVLVVAAIIRTPFVLNYFRKPTNRTYMTTIDRRKYYNGRHQWPAWTMFGLRAIFFIVAFLSLVYYDGNFTAILGLFTSPTILKWALIAAFVIVTVLRDLLFLLPLPEEKYQIEGSVQMRAMMLGGATILQMAIAISACFTGGGYASSMSLVASFLSLDFRPVLLATPAMTLTMTPGRVDPRCSWTIYKNPYWVDDIERRAKRRGIMNTRNTLKTIGVILFAAVLIGFIAGGSKSLPFTGIVRPVGTNDTVRPSSFMPPVCTISIRNLDIQDFAAMALGAYSDNPMIEPAKWATSRPNIANFTYGVYGSLDTRNQSFYIEYRAPAPSTLSVVAVRGTSSFSDIFQDVYMYSTSVLLQTSSYAGTLVNAWPVEIVSLLVLMISSVGRPGLSLSYWTVVAKQVEKLQDQGREVIVTGHSLGGAVAGIVGANRDIPAVGFSAPGLGYQTANYGFTLARLSRNFINIVPNHDVVPTFDVQYGFIQDISCNEGEPLSCHSLTLTQTTLGKMCKLESAT</sequence>
<feature type="transmembrane region" description="Helical" evidence="2">
    <location>
        <begin position="318"/>
        <end position="339"/>
    </location>
</feature>
<feature type="transmembrane region" description="Helical" evidence="2">
    <location>
        <begin position="540"/>
        <end position="561"/>
    </location>
</feature>
<dbReference type="Proteomes" id="UP001527925">
    <property type="component" value="Unassembled WGS sequence"/>
</dbReference>
<feature type="transmembrane region" description="Helical" evidence="2">
    <location>
        <begin position="385"/>
        <end position="403"/>
    </location>
</feature>
<dbReference type="SUPFAM" id="SSF53474">
    <property type="entry name" value="alpha/beta-Hydrolases"/>
    <property type="match status" value="1"/>
</dbReference>
<keyword evidence="2" id="KW-0812">Transmembrane</keyword>
<feature type="transmembrane region" description="Helical" evidence="2">
    <location>
        <begin position="107"/>
        <end position="139"/>
    </location>
</feature>
<proteinExistence type="predicted"/>
<feature type="transmembrane region" description="Helical" evidence="2">
    <location>
        <begin position="567"/>
        <end position="588"/>
    </location>
</feature>
<dbReference type="InterPro" id="IPR002921">
    <property type="entry name" value="Fungal_lipase-type"/>
</dbReference>